<evidence type="ECO:0000313" key="4">
    <source>
        <dbReference type="Proteomes" id="UP000570010"/>
    </source>
</evidence>
<name>A0A6B3VZD5_9BACI</name>
<dbReference type="Proteomes" id="UP000570010">
    <property type="component" value="Unassembled WGS sequence"/>
</dbReference>
<organism evidence="2 3">
    <name type="scientific">Bacillus aquiflavi</name>
    <dbReference type="NCBI Taxonomy" id="2672567"/>
    <lineage>
        <taxon>Bacteria</taxon>
        <taxon>Bacillati</taxon>
        <taxon>Bacillota</taxon>
        <taxon>Bacilli</taxon>
        <taxon>Bacillales</taxon>
        <taxon>Bacillaceae</taxon>
        <taxon>Bacillus</taxon>
    </lineage>
</organism>
<accession>A0A6B3VZD5</accession>
<evidence type="ECO:0000313" key="2">
    <source>
        <dbReference type="EMBL" id="NEY81113.1"/>
    </source>
</evidence>
<evidence type="ECO:0000313" key="3">
    <source>
        <dbReference type="Proteomes" id="UP000472971"/>
    </source>
</evidence>
<comment type="caution">
    <text evidence="2">The sequence shown here is derived from an EMBL/GenBank/DDBJ whole genome shotgun (WGS) entry which is preliminary data.</text>
</comment>
<sequence>MGNSSKFMKGIMLGAIVGGMLSLLDKNTRQSVFQNCRERKDKIVHLMKNPNIVVEQVKETTGKMKTTFEQVNEDVTFITEKVKEVTPQVVEIVQETKETFSSEKSKIDE</sequence>
<keyword evidence="3" id="KW-1185">Reference proteome</keyword>
<protein>
    <submittedName>
        <fullName evidence="2">DUF1216 domain-containing protein</fullName>
    </submittedName>
</protein>
<evidence type="ECO:0000313" key="1">
    <source>
        <dbReference type="EMBL" id="MBA4536746.1"/>
    </source>
</evidence>
<dbReference type="RefSeq" id="WP_163241232.1">
    <property type="nucleotide sequence ID" value="NZ_JAAIWN010000010.1"/>
</dbReference>
<dbReference type="EMBL" id="JAAIWN010000010">
    <property type="protein sequence ID" value="NEY81113.1"/>
    <property type="molecule type" value="Genomic_DNA"/>
</dbReference>
<dbReference type="Proteomes" id="UP000472971">
    <property type="component" value="Unassembled WGS sequence"/>
</dbReference>
<dbReference type="EMBL" id="JACEIO010000010">
    <property type="protein sequence ID" value="MBA4536746.1"/>
    <property type="molecule type" value="Genomic_DNA"/>
</dbReference>
<dbReference type="AlphaFoldDB" id="A0A6B3VZD5"/>
<gene>
    <name evidence="2" type="ORF">G4D64_06155</name>
    <name evidence="1" type="ORF">H1Z61_06190</name>
</gene>
<reference evidence="2 3" key="1">
    <citation type="submission" date="2020-02" db="EMBL/GenBank/DDBJ databases">
        <title>Bacillus aquiflavi sp. nov., isolated from yellow water of strong flavor Chinese baijiu in Yibin region of China.</title>
        <authorList>
            <person name="Xie J."/>
        </authorList>
    </citation>
    <scope>NUCLEOTIDE SEQUENCE [LARGE SCALE GENOMIC DNA]</scope>
    <source>
        <strain evidence="2 3">3H-10</strain>
    </source>
</reference>
<reference evidence="1 4" key="2">
    <citation type="submission" date="2020-07" db="EMBL/GenBank/DDBJ databases">
        <authorList>
            <person name="Feng H."/>
        </authorList>
    </citation>
    <scope>NUCLEOTIDE SEQUENCE [LARGE SCALE GENOMIC DNA]</scope>
    <source>
        <strain evidence="1">S-12</strain>
        <strain evidence="4">s-12</strain>
    </source>
</reference>
<proteinExistence type="predicted"/>